<dbReference type="AlphaFoldDB" id="A0A0W0V8S9"/>
<name>A0A0W0V8S9_9GAMM</name>
<dbReference type="Proteomes" id="UP000055035">
    <property type="component" value="Unassembled WGS sequence"/>
</dbReference>
<evidence type="ECO:0000313" key="3">
    <source>
        <dbReference type="Proteomes" id="UP000055035"/>
    </source>
</evidence>
<feature type="transmembrane region" description="Helical" evidence="1">
    <location>
        <begin position="39"/>
        <end position="56"/>
    </location>
</feature>
<evidence type="ECO:0008006" key="4">
    <source>
        <dbReference type="Google" id="ProtNLM"/>
    </source>
</evidence>
<dbReference type="STRING" id="456.Ljor_0848"/>
<proteinExistence type="predicted"/>
<gene>
    <name evidence="2" type="ORF">Ljor_0848</name>
</gene>
<keyword evidence="1" id="KW-0812">Transmembrane</keyword>
<dbReference type="EMBL" id="LNYJ01000011">
    <property type="protein sequence ID" value="KTD16542.1"/>
    <property type="molecule type" value="Genomic_DNA"/>
</dbReference>
<accession>A0A0W0V8S9</accession>
<keyword evidence="3" id="KW-1185">Reference proteome</keyword>
<protein>
    <recommendedName>
        <fullName evidence="4">Transmembrane protein</fullName>
    </recommendedName>
</protein>
<evidence type="ECO:0000313" key="2">
    <source>
        <dbReference type="EMBL" id="KTD16542.1"/>
    </source>
</evidence>
<comment type="caution">
    <text evidence="2">The sequence shown here is derived from an EMBL/GenBank/DDBJ whole genome shotgun (WGS) entry which is preliminary data.</text>
</comment>
<sequence length="92" mass="10764">MSSRKQIQNSIKLMESNIRIERAKLEEHKHYFQRLKNRHQLLLAAIFILPTFIGGWQEGKKVQSGQGMKRFGKFLLATTFSTLRQANSLKFN</sequence>
<keyword evidence="1" id="KW-0472">Membrane</keyword>
<keyword evidence="1" id="KW-1133">Transmembrane helix</keyword>
<organism evidence="2 3">
    <name type="scientific">Legionella jordanis</name>
    <dbReference type="NCBI Taxonomy" id="456"/>
    <lineage>
        <taxon>Bacteria</taxon>
        <taxon>Pseudomonadati</taxon>
        <taxon>Pseudomonadota</taxon>
        <taxon>Gammaproteobacteria</taxon>
        <taxon>Legionellales</taxon>
        <taxon>Legionellaceae</taxon>
        <taxon>Legionella</taxon>
    </lineage>
</organism>
<reference evidence="2 3" key="1">
    <citation type="submission" date="2015-11" db="EMBL/GenBank/DDBJ databases">
        <title>Genomic analysis of 38 Legionella species identifies large and diverse effector repertoires.</title>
        <authorList>
            <person name="Burstein D."/>
            <person name="Amaro F."/>
            <person name="Zusman T."/>
            <person name="Lifshitz Z."/>
            <person name="Cohen O."/>
            <person name="Gilbert J.A."/>
            <person name="Pupko T."/>
            <person name="Shuman H.A."/>
            <person name="Segal G."/>
        </authorList>
    </citation>
    <scope>NUCLEOTIDE SEQUENCE [LARGE SCALE GENOMIC DNA]</scope>
    <source>
        <strain evidence="2 3">BL-540</strain>
    </source>
</reference>
<evidence type="ECO:0000256" key="1">
    <source>
        <dbReference type="SAM" id="Phobius"/>
    </source>
</evidence>